<evidence type="ECO:0000256" key="1">
    <source>
        <dbReference type="ARBA" id="ARBA00023054"/>
    </source>
</evidence>
<feature type="compositionally biased region" description="Low complexity" evidence="4">
    <location>
        <begin position="570"/>
        <end position="609"/>
    </location>
</feature>
<feature type="region of interest" description="Disordered" evidence="4">
    <location>
        <begin position="801"/>
        <end position="849"/>
    </location>
</feature>
<dbReference type="AlphaFoldDB" id="A0ABD3GYM9"/>
<feature type="compositionally biased region" description="Basic and acidic residues" evidence="4">
    <location>
        <begin position="801"/>
        <end position="848"/>
    </location>
</feature>
<sequence length="1154" mass="126323">MLGFLKLEPWGKDDPPPTEESLPQVPGASNDNKPQGGWQRAGSPASGQGAMEFEEIPSPRARSPNLHKRMVLANRDKESLLEEIIDLKKALSDQAYHLRLHKVHASAVQIENRKLEKDIEDLEVSGSYEAPRTGGPTRLRLKVRLGDLQATCDLQHDELLTLRRDIRVTRTREVEVERDVYAGEIGRLQKAVRRLKAMSARVVAENRELQRLRDKAARLDIANQRLETCITVVHKTLERANKEVTNYRTKASESQVEAKKYNAKIKDLQEHAAVLEGLLEKERIEKRRIGQKIKAVGDKKREWDKEYQAKQKKNFHSPPDTQKKKKKKKPKPKPKEGPSSGPSTSGTEAGDSSPRSSSDSESPRGGGKFSYDEFEARKLSFLSKVETASHSFAAKEKEVYGGAASRSLSDGPPGSHGYGSGGPYVGPSAEFDSSFGPGGAAGLHGQGGGRGGPGTHGPGTDLGGGSGPRSKEVPEEYGSGAGRGAGTHGQGGGREAHGAGAQGEYGSGPGGGNRSYGQGGSHEGYEPGGQAGSGEYSSEAEGGSMGGSAKGSKDGQGGKKRKGAKGSKGGKSAPDSGASSTSEYGSSGGMHPSGSGTLSTGSDSSLLLSPEDRKREQDVEGTFYDGMDSAADEFVDSVEAMVTGSGKVPKLNLERMKAKEAAEARRKEEQRLAMEREERYYLQQEEAKRLTAELAEERRLSALKVEQETQKRLKQIAEQGGIDLEIDHELLRRDEYESEIKADAHGRLSLQINLKRSSEHPYPGSPRALAAAAEAEAEHEKIAREVEAQRQEARRLKEEIAAREEAVRRAELEAQARQEEERRNEVRRQHDEAAHEAELRKKAEDEVKAQMAQEAATKKAAEDAARVSTWVSNLPPEQLEEFRKRVAAGEDPVAVMKSMQLAAKIKAWEATLTPEQLEEYRRRVAAGEDPLEVMKAMQVEARIKTWESSLTPEQQEEFRRRVAAGENPEDVMKMMQWEASLTPEQLAEFRRRVANGEDPTEVMKEMQLSAFEASLTPEELAEYRRRVAAGETAYAVMEAMMARKKRQNPFSFLDKDMQGFIKENIKGVLGHLENITEVIVHKQEELGMHKDAAASTAGAAMDVLKASEKDADKKKKKKKEVHIEEHVEHGDPSGKPGAPRMSKKGESSKGAGPH</sequence>
<accession>A0ABD3GYM9</accession>
<evidence type="ECO:0000256" key="4">
    <source>
        <dbReference type="SAM" id="MobiDB-lite"/>
    </source>
</evidence>
<feature type="coiled-coil region" evidence="3">
    <location>
        <begin position="70"/>
        <end position="125"/>
    </location>
</feature>
<feature type="compositionally biased region" description="Gly residues" evidence="4">
    <location>
        <begin position="414"/>
        <end position="424"/>
    </location>
</feature>
<evidence type="ECO:0000313" key="6">
    <source>
        <dbReference type="Proteomes" id="UP001633002"/>
    </source>
</evidence>
<feature type="coiled-coil region" evidence="3">
    <location>
        <begin position="188"/>
        <end position="285"/>
    </location>
</feature>
<feature type="compositionally biased region" description="Gly residues" evidence="4">
    <location>
        <begin position="436"/>
        <end position="467"/>
    </location>
</feature>
<name>A0ABD3GYM9_9MARC</name>
<comment type="caution">
    <text evidence="5">The sequence shown here is derived from an EMBL/GenBank/DDBJ whole genome shotgun (WGS) entry which is preliminary data.</text>
</comment>
<feature type="region of interest" description="Disordered" evidence="4">
    <location>
        <begin position="1105"/>
        <end position="1154"/>
    </location>
</feature>
<feature type="region of interest" description="Disordered" evidence="4">
    <location>
        <begin position="1"/>
        <end position="50"/>
    </location>
</feature>
<feature type="region of interest" description="Disordered" evidence="4">
    <location>
        <begin position="757"/>
        <end position="776"/>
    </location>
</feature>
<gene>
    <name evidence="5" type="ORF">R1sor_002384</name>
</gene>
<feature type="coiled-coil region" evidence="3">
    <location>
        <begin position="650"/>
        <end position="679"/>
    </location>
</feature>
<dbReference type="Proteomes" id="UP001633002">
    <property type="component" value="Unassembled WGS sequence"/>
</dbReference>
<dbReference type="PANTHER" id="PTHR47968">
    <property type="entry name" value="CENTROMERE PROTEIN E"/>
    <property type="match status" value="1"/>
</dbReference>
<feature type="compositionally biased region" description="Low complexity" evidence="4">
    <location>
        <begin position="337"/>
        <end position="360"/>
    </location>
</feature>
<feature type="compositionally biased region" description="Low complexity" evidence="4">
    <location>
        <begin position="533"/>
        <end position="542"/>
    </location>
</feature>
<keyword evidence="6" id="KW-1185">Reference proteome</keyword>
<feature type="compositionally biased region" description="Basic and acidic residues" evidence="4">
    <location>
        <begin position="295"/>
        <end position="309"/>
    </location>
</feature>
<organism evidence="5 6">
    <name type="scientific">Riccia sorocarpa</name>
    <dbReference type="NCBI Taxonomy" id="122646"/>
    <lineage>
        <taxon>Eukaryota</taxon>
        <taxon>Viridiplantae</taxon>
        <taxon>Streptophyta</taxon>
        <taxon>Embryophyta</taxon>
        <taxon>Marchantiophyta</taxon>
        <taxon>Marchantiopsida</taxon>
        <taxon>Marchantiidae</taxon>
        <taxon>Marchantiales</taxon>
        <taxon>Ricciaceae</taxon>
        <taxon>Riccia</taxon>
    </lineage>
</organism>
<feature type="region of interest" description="Disordered" evidence="4">
    <location>
        <begin position="393"/>
        <end position="625"/>
    </location>
</feature>
<evidence type="ECO:0000256" key="3">
    <source>
        <dbReference type="SAM" id="Coils"/>
    </source>
</evidence>
<feature type="compositionally biased region" description="Basic residues" evidence="4">
    <location>
        <begin position="323"/>
        <end position="332"/>
    </location>
</feature>
<evidence type="ECO:0000313" key="5">
    <source>
        <dbReference type="EMBL" id="KAL3684362.1"/>
    </source>
</evidence>
<keyword evidence="1 3" id="KW-0175">Coiled coil</keyword>
<dbReference type="EMBL" id="JBJQOH010000006">
    <property type="protein sequence ID" value="KAL3684362.1"/>
    <property type="molecule type" value="Genomic_DNA"/>
</dbReference>
<proteinExistence type="predicted"/>
<feature type="region of interest" description="Disordered" evidence="4">
    <location>
        <begin position="293"/>
        <end position="370"/>
    </location>
</feature>
<feature type="compositionally biased region" description="Gly residues" evidence="4">
    <location>
        <begin position="479"/>
        <end position="493"/>
    </location>
</feature>
<dbReference type="PANTHER" id="PTHR47968:SF75">
    <property type="entry name" value="CENTROMERE-ASSOCIATED PROTEIN E"/>
    <property type="match status" value="1"/>
</dbReference>
<protein>
    <submittedName>
        <fullName evidence="5">Uncharacterized protein</fullName>
    </submittedName>
</protein>
<feature type="compositionally biased region" description="Basic and acidic residues" evidence="4">
    <location>
        <begin position="1121"/>
        <end position="1132"/>
    </location>
</feature>
<reference evidence="5 6" key="1">
    <citation type="submission" date="2024-09" db="EMBL/GenBank/DDBJ databases">
        <title>Chromosome-scale assembly of Riccia sorocarpa.</title>
        <authorList>
            <person name="Paukszto L."/>
        </authorList>
    </citation>
    <scope>NUCLEOTIDE SEQUENCE [LARGE SCALE GENOMIC DNA]</scope>
    <source>
        <strain evidence="5">LP-2024</strain>
        <tissue evidence="5">Aerial parts of the thallus</tissue>
    </source>
</reference>
<dbReference type="InterPro" id="IPR027640">
    <property type="entry name" value="Kinesin-like_fam"/>
</dbReference>
<keyword evidence="2" id="KW-0505">Motor protein</keyword>
<feature type="compositionally biased region" description="Gly residues" evidence="4">
    <location>
        <begin position="500"/>
        <end position="532"/>
    </location>
</feature>
<evidence type="ECO:0000256" key="2">
    <source>
        <dbReference type="ARBA" id="ARBA00023175"/>
    </source>
</evidence>